<feature type="domain" description="MIR" evidence="17">
    <location>
        <begin position="320"/>
        <end position="374"/>
    </location>
</feature>
<reference evidence="18" key="1">
    <citation type="submission" date="2020-12" db="EMBL/GenBank/DDBJ databases">
        <title>Metabolic potential, ecology and presence of endohyphal bacteria is reflected in genomic diversity of Mucoromycotina.</title>
        <authorList>
            <person name="Muszewska A."/>
            <person name="Okrasinska A."/>
            <person name="Steczkiewicz K."/>
            <person name="Drgas O."/>
            <person name="Orlowska M."/>
            <person name="Perlinska-Lenart U."/>
            <person name="Aleksandrzak-Piekarczyk T."/>
            <person name="Szatraj K."/>
            <person name="Zielenkiewicz U."/>
            <person name="Pilsyk S."/>
            <person name="Malc E."/>
            <person name="Mieczkowski P."/>
            <person name="Kruszewska J.S."/>
            <person name="Biernat P."/>
            <person name="Pawlowska J."/>
        </authorList>
    </citation>
    <scope>NUCLEOTIDE SEQUENCE</scope>
    <source>
        <strain evidence="18">WA0000067209</strain>
    </source>
</reference>
<keyword evidence="7 15" id="KW-0812">Transmembrane</keyword>
<comment type="subcellular location">
    <subcellularLocation>
        <location evidence="1 15">Endoplasmic reticulum membrane</location>
        <topology evidence="1 15">Multi-pass membrane protein</topology>
    </subcellularLocation>
</comment>
<evidence type="ECO:0000256" key="14">
    <source>
        <dbReference type="ARBA" id="ARBA00045102"/>
    </source>
</evidence>
<keyword evidence="19" id="KW-1185">Reference proteome</keyword>
<evidence type="ECO:0000256" key="16">
    <source>
        <dbReference type="SAM" id="MobiDB-lite"/>
    </source>
</evidence>
<evidence type="ECO:0000256" key="9">
    <source>
        <dbReference type="ARBA" id="ARBA00022824"/>
    </source>
</evidence>
<dbReference type="InterPro" id="IPR016093">
    <property type="entry name" value="MIR_motif"/>
</dbReference>
<keyword evidence="12" id="KW-0325">Glycoprotein</keyword>
<dbReference type="PROSITE" id="PS50919">
    <property type="entry name" value="MIR"/>
    <property type="match status" value="3"/>
</dbReference>
<evidence type="ECO:0000313" key="19">
    <source>
        <dbReference type="Proteomes" id="UP000654370"/>
    </source>
</evidence>
<evidence type="ECO:0000256" key="7">
    <source>
        <dbReference type="ARBA" id="ARBA00022692"/>
    </source>
</evidence>
<comment type="catalytic activity">
    <reaction evidence="14 15">
        <text>a di-trans,poly-cis-dolichyl beta-D-mannosyl phosphate + L-seryl-[protein] = 3-O-(alpha-D-mannosyl)-L-seryl-[protein] + a di-trans,poly-cis-dolichyl phosphate + H(+)</text>
        <dbReference type="Rhea" id="RHEA:17377"/>
        <dbReference type="Rhea" id="RHEA-COMP:9863"/>
        <dbReference type="Rhea" id="RHEA-COMP:13546"/>
        <dbReference type="Rhea" id="RHEA-COMP:19498"/>
        <dbReference type="Rhea" id="RHEA-COMP:19501"/>
        <dbReference type="ChEBI" id="CHEBI:15378"/>
        <dbReference type="ChEBI" id="CHEBI:29999"/>
        <dbReference type="ChEBI" id="CHEBI:57683"/>
        <dbReference type="ChEBI" id="CHEBI:58211"/>
        <dbReference type="ChEBI" id="CHEBI:137321"/>
        <dbReference type="EC" id="2.4.1.109"/>
    </reaction>
</comment>
<feature type="domain" description="MIR" evidence="17">
    <location>
        <begin position="385"/>
        <end position="445"/>
    </location>
</feature>
<feature type="domain" description="MIR" evidence="17">
    <location>
        <begin position="455"/>
        <end position="511"/>
    </location>
</feature>
<feature type="transmembrane region" description="Helical" evidence="15">
    <location>
        <begin position="650"/>
        <end position="671"/>
    </location>
</feature>
<dbReference type="Gene3D" id="2.80.10.50">
    <property type="match status" value="1"/>
</dbReference>
<dbReference type="Proteomes" id="UP000654370">
    <property type="component" value="Unassembled WGS sequence"/>
</dbReference>
<feature type="transmembrane region" description="Helical" evidence="15">
    <location>
        <begin position="683"/>
        <end position="701"/>
    </location>
</feature>
<keyword evidence="5 15" id="KW-0328">Glycosyltransferase</keyword>
<comment type="function">
    <text evidence="15">Transfers mannose from Dol-P-mannose to Ser or Thr residues on proteins.</text>
</comment>
<comment type="similarity">
    <text evidence="3 15">Belongs to the glycosyltransferase 39 family.</text>
</comment>
<dbReference type="GO" id="GO:0005789">
    <property type="term" value="C:endoplasmic reticulum membrane"/>
    <property type="evidence" value="ECO:0007669"/>
    <property type="project" value="UniProtKB-SubCell"/>
</dbReference>
<evidence type="ECO:0000256" key="6">
    <source>
        <dbReference type="ARBA" id="ARBA00022679"/>
    </source>
</evidence>
<dbReference type="UniPathway" id="UPA00378"/>
<keyword evidence="11 15" id="KW-0472">Membrane</keyword>
<gene>
    <name evidence="18" type="ORF">INT43_007094</name>
</gene>
<evidence type="ECO:0000256" key="11">
    <source>
        <dbReference type="ARBA" id="ARBA00023136"/>
    </source>
</evidence>
<comment type="pathway">
    <text evidence="2 15">Protein modification; protein glycosylation.</text>
</comment>
<dbReference type="SMART" id="SM00472">
    <property type="entry name" value="MIR"/>
    <property type="match status" value="3"/>
</dbReference>
<evidence type="ECO:0000256" key="13">
    <source>
        <dbReference type="ARBA" id="ARBA00045085"/>
    </source>
</evidence>
<evidence type="ECO:0000259" key="17">
    <source>
        <dbReference type="PROSITE" id="PS50919"/>
    </source>
</evidence>
<dbReference type="SUPFAM" id="SSF82109">
    <property type="entry name" value="MIR domain"/>
    <property type="match status" value="1"/>
</dbReference>
<dbReference type="InterPro" id="IPR036300">
    <property type="entry name" value="MIR_dom_sf"/>
</dbReference>
<dbReference type="EMBL" id="JAEPQZ010000004">
    <property type="protein sequence ID" value="KAG2182167.1"/>
    <property type="molecule type" value="Genomic_DNA"/>
</dbReference>
<accession>A0A8H7UHQ9</accession>
<dbReference type="OrthoDB" id="292747at2759"/>
<evidence type="ECO:0000256" key="15">
    <source>
        <dbReference type="RuleBase" id="RU367007"/>
    </source>
</evidence>
<keyword evidence="9 15" id="KW-0256">Endoplasmic reticulum</keyword>
<evidence type="ECO:0000256" key="3">
    <source>
        <dbReference type="ARBA" id="ARBA00007222"/>
    </source>
</evidence>
<dbReference type="PANTHER" id="PTHR10050:SF50">
    <property type="entry name" value="DOLICHYL-PHOSPHATE-MANNOSE--PROTEIN MANNOSYLTRANSFERASE 1-RELATED"/>
    <property type="match status" value="1"/>
</dbReference>
<evidence type="ECO:0000256" key="4">
    <source>
        <dbReference type="ARBA" id="ARBA00012839"/>
    </source>
</evidence>
<keyword evidence="6 15" id="KW-0808">Transferase</keyword>
<dbReference type="InterPro" id="IPR032421">
    <property type="entry name" value="PMT_4TMC"/>
</dbReference>
<sequence length="814" mass="92378">MSEKLKVKTVKAKLGTTPNYRAYVFQLLEYQKSQRFSDAQVASMITLIACVVRLYKIWEPTSVVFDEVHFGHFAGKYINHTFFFDVHPPLAKLLIAGVGSVAGYDGNFDFSTIGKDYLESEVPYVAMRLFCGILGVLTIPIAYLTVKASGHSTPAGLIAAALTCFENGLIANNRLILLDPPLLFFITFTIYAWAKFSDPRLKPFSGPWKRWLALTGIGLGCSVSSKWVGLFTAATVGGSTIKALWELWGDLAVSPTAFGRHFIYRALCLIVLPAMIYVFTFGIHFIVLPFHGDGDVHMSPAFQETLTGNEQVETFSGNSCIDVAYGSVVSIRHLNTNGGYLHSHPSRYVSGSEQQQVTLYSHKDDNNLWKIRKGGENYTESDNELEFVQDGDIIRLEHVTTSPIKLHSHDVRPSVTDVEYHDEVSGYGFPDFDGDANDYWRVEIYEHSSDDDDAGERLKAINTVFRLIHYNEGCALFSHKVKLPKWGFEQQEVTCIKGGTIPKTLWYIEETEHPLLPEEAERVTYDHPGFWDKFLELNQVMWTSNSALTEDHPYGSRPPSWPILQRGISMWSEGEKQIYLLGNPIVYWSTTWAVFSYFFVRGILMLRDQRGYGDKFGITGQFFKESIGYFIVGWALHLLPFQLMDRQLFLHHYMPALYFGILAFAATFDLLTRNLQPGKKFAVATMFITVVIAVFLIYSPITYGTSWSKDSCIRSKIMEKWDYSCDTYSNKPLYSAPEIPALYAHDEELDGQLDNDKQNVGDAEEVEVVDYSMMPTASAIMEEGSGEYIEEDDDEEWYRRNRRNNNAADEEKED</sequence>
<organism evidence="18 19">
    <name type="scientific">Mortierella isabellina</name>
    <name type="common">Filamentous fungus</name>
    <name type="synonym">Umbelopsis isabellina</name>
    <dbReference type="NCBI Taxonomy" id="91625"/>
    <lineage>
        <taxon>Eukaryota</taxon>
        <taxon>Fungi</taxon>
        <taxon>Fungi incertae sedis</taxon>
        <taxon>Mucoromycota</taxon>
        <taxon>Mucoromycotina</taxon>
        <taxon>Umbelopsidomycetes</taxon>
        <taxon>Umbelopsidales</taxon>
        <taxon>Umbelopsidaceae</taxon>
        <taxon>Umbelopsis</taxon>
    </lineage>
</organism>
<feature type="transmembrane region" description="Helical" evidence="15">
    <location>
        <begin position="266"/>
        <end position="290"/>
    </location>
</feature>
<feature type="region of interest" description="Disordered" evidence="16">
    <location>
        <begin position="782"/>
        <end position="814"/>
    </location>
</feature>
<comment type="caution">
    <text evidence="15">Lacks conserved residue(s) required for the propagation of feature annotation.</text>
</comment>
<dbReference type="EC" id="2.4.1.109" evidence="4 15"/>
<dbReference type="GO" id="GO:0004169">
    <property type="term" value="F:dolichyl-phosphate-mannose-protein mannosyltransferase activity"/>
    <property type="evidence" value="ECO:0007669"/>
    <property type="project" value="UniProtKB-UniRule"/>
</dbReference>
<feature type="transmembrane region" description="Helical" evidence="15">
    <location>
        <begin position="125"/>
        <end position="146"/>
    </location>
</feature>
<comment type="caution">
    <text evidence="18">The sequence shown here is derived from an EMBL/GenBank/DDBJ whole genome shotgun (WGS) entry which is preliminary data.</text>
</comment>
<keyword evidence="10 15" id="KW-1133">Transmembrane helix</keyword>
<feature type="compositionally biased region" description="Acidic residues" evidence="16">
    <location>
        <begin position="784"/>
        <end position="796"/>
    </location>
</feature>
<dbReference type="PANTHER" id="PTHR10050">
    <property type="entry name" value="DOLICHYL-PHOSPHATE-MANNOSE--PROTEIN MANNOSYLTRANSFERASE"/>
    <property type="match status" value="1"/>
</dbReference>
<keyword evidence="8" id="KW-0677">Repeat</keyword>
<dbReference type="Pfam" id="PF02366">
    <property type="entry name" value="PMT"/>
    <property type="match status" value="1"/>
</dbReference>
<evidence type="ECO:0000256" key="10">
    <source>
        <dbReference type="ARBA" id="ARBA00022989"/>
    </source>
</evidence>
<feature type="transmembrane region" description="Helical" evidence="15">
    <location>
        <begin position="176"/>
        <end position="194"/>
    </location>
</feature>
<evidence type="ECO:0000256" key="2">
    <source>
        <dbReference type="ARBA" id="ARBA00004922"/>
    </source>
</evidence>
<dbReference type="AlphaFoldDB" id="A0A8H7UHQ9"/>
<evidence type="ECO:0000256" key="12">
    <source>
        <dbReference type="ARBA" id="ARBA00023180"/>
    </source>
</evidence>
<evidence type="ECO:0000256" key="5">
    <source>
        <dbReference type="ARBA" id="ARBA00022676"/>
    </source>
</evidence>
<evidence type="ECO:0000256" key="1">
    <source>
        <dbReference type="ARBA" id="ARBA00004477"/>
    </source>
</evidence>
<dbReference type="Pfam" id="PF02815">
    <property type="entry name" value="MIR"/>
    <property type="match status" value="1"/>
</dbReference>
<comment type="catalytic activity">
    <reaction evidence="13 15">
        <text>a di-trans,poly-cis-dolichyl beta-D-mannosyl phosphate + L-threonyl-[protein] = 3-O-(alpha-D-mannosyl)-L-threonyl-[protein] + a di-trans,poly-cis-dolichyl phosphate + H(+)</text>
        <dbReference type="Rhea" id="RHEA:53396"/>
        <dbReference type="Rhea" id="RHEA-COMP:11060"/>
        <dbReference type="Rhea" id="RHEA-COMP:13547"/>
        <dbReference type="Rhea" id="RHEA-COMP:19498"/>
        <dbReference type="Rhea" id="RHEA-COMP:19501"/>
        <dbReference type="ChEBI" id="CHEBI:15378"/>
        <dbReference type="ChEBI" id="CHEBI:30013"/>
        <dbReference type="ChEBI" id="CHEBI:57683"/>
        <dbReference type="ChEBI" id="CHEBI:58211"/>
        <dbReference type="ChEBI" id="CHEBI:137323"/>
        <dbReference type="EC" id="2.4.1.109"/>
    </reaction>
</comment>
<protein>
    <recommendedName>
        <fullName evidence="4 15">Dolichyl-phosphate-mannose--protein mannosyltransferase</fullName>
        <ecNumber evidence="4 15">2.4.1.109</ecNumber>
    </recommendedName>
</protein>
<evidence type="ECO:0000256" key="8">
    <source>
        <dbReference type="ARBA" id="ARBA00022737"/>
    </source>
</evidence>
<dbReference type="Pfam" id="PF16192">
    <property type="entry name" value="PMT_4TMC"/>
    <property type="match status" value="1"/>
</dbReference>
<feature type="transmembrane region" description="Helical" evidence="15">
    <location>
        <begin position="585"/>
        <end position="606"/>
    </location>
</feature>
<dbReference type="CDD" id="cd23283">
    <property type="entry name" value="beta-trefoil_MIR_PMT1-like"/>
    <property type="match status" value="1"/>
</dbReference>
<dbReference type="InterPro" id="IPR027005">
    <property type="entry name" value="PMT-like"/>
</dbReference>
<name>A0A8H7UHQ9_MORIS</name>
<evidence type="ECO:0000313" key="18">
    <source>
        <dbReference type="EMBL" id="KAG2182167.1"/>
    </source>
</evidence>
<dbReference type="InterPro" id="IPR003342">
    <property type="entry name" value="ArnT-like_N"/>
</dbReference>
<proteinExistence type="inferred from homology"/>